<protein>
    <recommendedName>
        <fullName evidence="4">Lipoprotein</fullName>
    </recommendedName>
</protein>
<comment type="caution">
    <text evidence="2">The sequence shown here is derived from an EMBL/GenBank/DDBJ whole genome shotgun (WGS) entry which is preliminary data.</text>
</comment>
<evidence type="ECO:0008006" key="4">
    <source>
        <dbReference type="Google" id="ProtNLM"/>
    </source>
</evidence>
<accession>A0ABP4VJJ0</accession>
<feature type="chain" id="PRO_5046420650" description="Lipoprotein" evidence="1">
    <location>
        <begin position="28"/>
        <end position="145"/>
    </location>
</feature>
<gene>
    <name evidence="2" type="ORF">GCM10009710_07020</name>
</gene>
<keyword evidence="1" id="KW-0732">Signal</keyword>
<evidence type="ECO:0000256" key="1">
    <source>
        <dbReference type="SAM" id="SignalP"/>
    </source>
</evidence>
<dbReference type="RefSeq" id="WP_344197796.1">
    <property type="nucleotide sequence ID" value="NZ_BAAAME010000002.1"/>
</dbReference>
<evidence type="ECO:0000313" key="3">
    <source>
        <dbReference type="Proteomes" id="UP001501057"/>
    </source>
</evidence>
<organism evidence="2 3">
    <name type="scientific">Aeromicrobium alkaliterrae</name>
    <dbReference type="NCBI Taxonomy" id="302168"/>
    <lineage>
        <taxon>Bacteria</taxon>
        <taxon>Bacillati</taxon>
        <taxon>Actinomycetota</taxon>
        <taxon>Actinomycetes</taxon>
        <taxon>Propionibacteriales</taxon>
        <taxon>Nocardioidaceae</taxon>
        <taxon>Aeromicrobium</taxon>
    </lineage>
</organism>
<dbReference type="PROSITE" id="PS51257">
    <property type="entry name" value="PROKAR_LIPOPROTEIN"/>
    <property type="match status" value="1"/>
</dbReference>
<dbReference type="Proteomes" id="UP001501057">
    <property type="component" value="Unassembled WGS sequence"/>
</dbReference>
<keyword evidence="3" id="KW-1185">Reference proteome</keyword>
<feature type="signal peptide" evidence="1">
    <location>
        <begin position="1"/>
        <end position="27"/>
    </location>
</feature>
<sequence length="145" mass="15031">MRVASRLSSCVAVLATATLLSSCGTSAYCTSVEEQRGALDDVAMTTASLTALGEALRTIEKQATGDVKDDYTAVADAVEALLAAEQVSGVPVEELTHGDVVDLSEDDTAALRNAYQAFNDTATQRRAIADDVTDACDVTLKTPGA</sequence>
<proteinExistence type="predicted"/>
<dbReference type="EMBL" id="BAAAME010000002">
    <property type="protein sequence ID" value="GAA1728984.1"/>
    <property type="molecule type" value="Genomic_DNA"/>
</dbReference>
<reference evidence="3" key="1">
    <citation type="journal article" date="2019" name="Int. J. Syst. Evol. Microbiol.">
        <title>The Global Catalogue of Microorganisms (GCM) 10K type strain sequencing project: providing services to taxonomists for standard genome sequencing and annotation.</title>
        <authorList>
            <consortium name="The Broad Institute Genomics Platform"/>
            <consortium name="The Broad Institute Genome Sequencing Center for Infectious Disease"/>
            <person name="Wu L."/>
            <person name="Ma J."/>
        </authorList>
    </citation>
    <scope>NUCLEOTIDE SEQUENCE [LARGE SCALE GENOMIC DNA]</scope>
    <source>
        <strain evidence="3">JCM 13518</strain>
    </source>
</reference>
<name>A0ABP4VJJ0_9ACTN</name>
<evidence type="ECO:0000313" key="2">
    <source>
        <dbReference type="EMBL" id="GAA1728984.1"/>
    </source>
</evidence>